<dbReference type="InterPro" id="IPR029001">
    <property type="entry name" value="ITPase-like_fam"/>
</dbReference>
<dbReference type="GO" id="GO:0047429">
    <property type="term" value="F:nucleoside triphosphate diphosphatase activity"/>
    <property type="evidence" value="ECO:0007669"/>
    <property type="project" value="UniProtKB-EC"/>
</dbReference>
<dbReference type="AlphaFoldDB" id="A0A512DE56"/>
<keyword evidence="6" id="KW-1185">Reference proteome</keyword>
<dbReference type="SUPFAM" id="SSF52972">
    <property type="entry name" value="ITPase-like"/>
    <property type="match status" value="1"/>
</dbReference>
<dbReference type="CDD" id="cd00555">
    <property type="entry name" value="Maf"/>
    <property type="match status" value="1"/>
</dbReference>
<reference evidence="5 6" key="1">
    <citation type="submission" date="2019-07" db="EMBL/GenBank/DDBJ databases">
        <title>Whole genome shotgun sequence of Cellulomonas aerilata NBRC 106308.</title>
        <authorList>
            <person name="Hosoyama A."/>
            <person name="Uohara A."/>
            <person name="Ohji S."/>
            <person name="Ichikawa N."/>
        </authorList>
    </citation>
    <scope>NUCLEOTIDE SEQUENCE [LARGE SCALE GENOMIC DNA]</scope>
    <source>
        <strain evidence="5 6">NBRC 106308</strain>
    </source>
</reference>
<comment type="catalytic activity">
    <reaction evidence="3">
        <text>a 2'-deoxyribonucleoside 5'-triphosphate + H2O = a 2'-deoxyribonucleoside 5'-phosphate + diphosphate + H(+)</text>
        <dbReference type="Rhea" id="RHEA:44644"/>
        <dbReference type="ChEBI" id="CHEBI:15377"/>
        <dbReference type="ChEBI" id="CHEBI:15378"/>
        <dbReference type="ChEBI" id="CHEBI:33019"/>
        <dbReference type="ChEBI" id="CHEBI:61560"/>
        <dbReference type="ChEBI" id="CHEBI:65317"/>
        <dbReference type="EC" id="3.6.1.9"/>
    </reaction>
</comment>
<proteinExistence type="inferred from homology"/>
<keyword evidence="2 3" id="KW-0378">Hydrolase</keyword>
<dbReference type="RefSeq" id="WP_146904896.1">
    <property type="nucleotide sequence ID" value="NZ_BAAARM010000004.1"/>
</dbReference>
<dbReference type="Proteomes" id="UP000321181">
    <property type="component" value="Unassembled WGS sequence"/>
</dbReference>
<comment type="caution">
    <text evidence="5">The sequence shown here is derived from an EMBL/GenBank/DDBJ whole genome shotgun (WGS) entry which is preliminary data.</text>
</comment>
<dbReference type="PANTHER" id="PTHR43213:SF5">
    <property type="entry name" value="BIFUNCTIONAL DTTP_UTP PYROPHOSPHATASE_METHYLTRANSFERASE PROTEIN-RELATED"/>
    <property type="match status" value="1"/>
</dbReference>
<gene>
    <name evidence="5" type="ORF">CAE01nite_24780</name>
</gene>
<name>A0A512DE56_9CELL</name>
<dbReference type="PANTHER" id="PTHR43213">
    <property type="entry name" value="BIFUNCTIONAL DTTP/UTP PYROPHOSPHATASE/METHYLTRANSFERASE PROTEIN-RELATED"/>
    <property type="match status" value="1"/>
</dbReference>
<comment type="function">
    <text evidence="3">Nucleoside triphosphate pyrophosphatase. May have a dual role in cell division arrest and in preventing the incorporation of modified nucleotides into cellular nucleic acids.</text>
</comment>
<evidence type="ECO:0000256" key="2">
    <source>
        <dbReference type="ARBA" id="ARBA00022801"/>
    </source>
</evidence>
<dbReference type="GO" id="GO:0009117">
    <property type="term" value="P:nucleotide metabolic process"/>
    <property type="evidence" value="ECO:0007669"/>
    <property type="project" value="UniProtKB-KW"/>
</dbReference>
<dbReference type="NCBIfam" id="TIGR00172">
    <property type="entry name" value="maf"/>
    <property type="match status" value="1"/>
</dbReference>
<comment type="similarity">
    <text evidence="3">Belongs to the Maf family.</text>
</comment>
<feature type="compositionally biased region" description="Basic and acidic residues" evidence="4">
    <location>
        <begin position="68"/>
        <end position="90"/>
    </location>
</feature>
<dbReference type="GO" id="GO:0005737">
    <property type="term" value="C:cytoplasm"/>
    <property type="evidence" value="ECO:0007669"/>
    <property type="project" value="UniProtKB-SubCell"/>
</dbReference>
<dbReference type="PIRSF" id="PIRSF006305">
    <property type="entry name" value="Maf"/>
    <property type="match status" value="1"/>
</dbReference>
<comment type="cofactor">
    <cofactor evidence="1 3">
        <name>a divalent metal cation</name>
        <dbReference type="ChEBI" id="CHEBI:60240"/>
    </cofactor>
</comment>
<protein>
    <recommendedName>
        <fullName evidence="3">Nucleoside triphosphate pyrophosphatase</fullName>
        <ecNumber evidence="3">3.6.1.9</ecNumber>
    </recommendedName>
    <alternativeName>
        <fullName evidence="3">Nucleotide pyrophosphatase</fullName>
        <shortName evidence="3">Nucleotide PPase</shortName>
    </alternativeName>
</protein>
<dbReference type="OrthoDB" id="3527985at2"/>
<dbReference type="EMBL" id="BJYY01000015">
    <property type="protein sequence ID" value="GEO34753.1"/>
    <property type="molecule type" value="Genomic_DNA"/>
</dbReference>
<sequence length="242" mass="24869">MTRLLLASASPARRATLTSAGITPLVRVSGVDEDAVLAAATERFGGLEPADAVLVLAQAKAEQVARALREGTTDVDPDHDGARDPGHDDDHELDDLLVLGCDSMLEIDGEIHGKPADAAQATARWHAMRGRSGVLHTGHWLIDERDPEAGGTGGTLGATSSTVVHFADLSDAEIDAYVATGEPLAVAGSFTVDGLGGAFVTGLEGDHHGVVGVSLPLLRELLGQVGVSVPDLWSLSTGHNAG</sequence>
<dbReference type="EC" id="3.6.1.9" evidence="3"/>
<comment type="subcellular location">
    <subcellularLocation>
        <location evidence="3">Cytoplasm</location>
    </subcellularLocation>
</comment>
<dbReference type="Pfam" id="PF02545">
    <property type="entry name" value="Maf"/>
    <property type="match status" value="1"/>
</dbReference>
<evidence type="ECO:0000313" key="5">
    <source>
        <dbReference type="EMBL" id="GEO34753.1"/>
    </source>
</evidence>
<keyword evidence="3" id="KW-0963">Cytoplasm</keyword>
<accession>A0A512DE56</accession>
<evidence type="ECO:0000256" key="4">
    <source>
        <dbReference type="SAM" id="MobiDB-lite"/>
    </source>
</evidence>
<keyword evidence="3" id="KW-0546">Nucleotide metabolism</keyword>
<evidence type="ECO:0000256" key="3">
    <source>
        <dbReference type="HAMAP-Rule" id="MF_00528"/>
    </source>
</evidence>
<organism evidence="5 6">
    <name type="scientific">Cellulomonas aerilata</name>
    <dbReference type="NCBI Taxonomy" id="515326"/>
    <lineage>
        <taxon>Bacteria</taxon>
        <taxon>Bacillati</taxon>
        <taxon>Actinomycetota</taxon>
        <taxon>Actinomycetes</taxon>
        <taxon>Micrococcales</taxon>
        <taxon>Cellulomonadaceae</taxon>
        <taxon>Cellulomonas</taxon>
    </lineage>
</organism>
<evidence type="ECO:0000256" key="1">
    <source>
        <dbReference type="ARBA" id="ARBA00001968"/>
    </source>
</evidence>
<comment type="caution">
    <text evidence="3">Lacks conserved residue(s) required for the propagation of feature annotation.</text>
</comment>
<dbReference type="Gene3D" id="3.90.950.10">
    <property type="match status" value="1"/>
</dbReference>
<feature type="active site" description="Proton acceptor" evidence="3">
    <location>
        <position position="102"/>
    </location>
</feature>
<dbReference type="HAMAP" id="MF_00528">
    <property type="entry name" value="Maf"/>
    <property type="match status" value="1"/>
</dbReference>
<comment type="catalytic activity">
    <reaction evidence="3">
        <text>a ribonucleoside 5'-triphosphate + H2O = a ribonucleoside 5'-phosphate + diphosphate + H(+)</text>
        <dbReference type="Rhea" id="RHEA:23996"/>
        <dbReference type="ChEBI" id="CHEBI:15377"/>
        <dbReference type="ChEBI" id="CHEBI:15378"/>
        <dbReference type="ChEBI" id="CHEBI:33019"/>
        <dbReference type="ChEBI" id="CHEBI:58043"/>
        <dbReference type="ChEBI" id="CHEBI:61557"/>
        <dbReference type="EC" id="3.6.1.9"/>
    </reaction>
</comment>
<feature type="region of interest" description="Disordered" evidence="4">
    <location>
        <begin position="68"/>
        <end position="91"/>
    </location>
</feature>
<dbReference type="InterPro" id="IPR003697">
    <property type="entry name" value="Maf-like"/>
</dbReference>
<evidence type="ECO:0000313" key="6">
    <source>
        <dbReference type="Proteomes" id="UP000321181"/>
    </source>
</evidence>